<organism evidence="2 3">
    <name type="scientific">Forsythia ovata</name>
    <dbReference type="NCBI Taxonomy" id="205694"/>
    <lineage>
        <taxon>Eukaryota</taxon>
        <taxon>Viridiplantae</taxon>
        <taxon>Streptophyta</taxon>
        <taxon>Embryophyta</taxon>
        <taxon>Tracheophyta</taxon>
        <taxon>Spermatophyta</taxon>
        <taxon>Magnoliopsida</taxon>
        <taxon>eudicotyledons</taxon>
        <taxon>Gunneridae</taxon>
        <taxon>Pentapetalae</taxon>
        <taxon>asterids</taxon>
        <taxon>lamiids</taxon>
        <taxon>Lamiales</taxon>
        <taxon>Oleaceae</taxon>
        <taxon>Forsythieae</taxon>
        <taxon>Forsythia</taxon>
    </lineage>
</organism>
<comment type="caution">
    <text evidence="2">The sequence shown here is derived from an EMBL/GenBank/DDBJ whole genome shotgun (WGS) entry which is preliminary data.</text>
</comment>
<evidence type="ECO:0000313" key="3">
    <source>
        <dbReference type="Proteomes" id="UP001604277"/>
    </source>
</evidence>
<dbReference type="InterPro" id="IPR054726">
    <property type="entry name" value="Ubiq_DUF569-assoc"/>
</dbReference>
<dbReference type="Proteomes" id="UP001604277">
    <property type="component" value="Unassembled WGS sequence"/>
</dbReference>
<dbReference type="PANTHER" id="PTHR31205">
    <property type="entry name" value="ACTIN CROSS-LINKING PROTEIN (DUF569)"/>
    <property type="match status" value="1"/>
</dbReference>
<accession>A0ABD1W942</accession>
<dbReference type="Pfam" id="PF22932">
    <property type="entry name" value="Ubiq_DUF_assoc"/>
    <property type="match status" value="1"/>
</dbReference>
<dbReference type="PANTHER" id="PTHR31205:SF69">
    <property type="entry name" value="ACTIN CROSS-LINKING PROTEIN (DUF569)"/>
    <property type="match status" value="1"/>
</dbReference>
<protein>
    <recommendedName>
        <fullName evidence="1">DUF569 domain-containing protein</fullName>
    </recommendedName>
</protein>
<keyword evidence="3" id="KW-1185">Reference proteome</keyword>
<proteinExistence type="predicted"/>
<evidence type="ECO:0000313" key="2">
    <source>
        <dbReference type="EMBL" id="KAL2546193.1"/>
    </source>
</evidence>
<gene>
    <name evidence="2" type="ORF">Fot_15426</name>
</gene>
<dbReference type="EMBL" id="JBFOLJ010000004">
    <property type="protein sequence ID" value="KAL2546193.1"/>
    <property type="molecule type" value="Genomic_DNA"/>
</dbReference>
<reference evidence="3" key="1">
    <citation type="submission" date="2024-07" db="EMBL/GenBank/DDBJ databases">
        <title>Two chromosome-level genome assemblies of Korean endemic species Abeliophyllum distichum and Forsythia ovata (Oleaceae).</title>
        <authorList>
            <person name="Jang H."/>
        </authorList>
    </citation>
    <scope>NUCLEOTIDE SEQUENCE [LARGE SCALE GENOMIC DNA]</scope>
</reference>
<feature type="domain" description="DUF569" evidence="1">
    <location>
        <begin position="21"/>
        <end position="97"/>
    </location>
</feature>
<evidence type="ECO:0000259" key="1">
    <source>
        <dbReference type="Pfam" id="PF22932"/>
    </source>
</evidence>
<dbReference type="AlphaFoldDB" id="A0ABD1W942"/>
<name>A0ABD1W942_9LAMI</name>
<sequence length="108" mass="11909">MVSVQLNDSFISSAPKGRGGRLIYFHIADEHDQIDEGFEELCTTFKESGVQELREKLEEELGVNGVIVCTHSPLNGKLYPLRLQLPPNNATMHVIVVSTSSQGNLLSN</sequence>